<keyword evidence="1 4" id="KW-0121">Carboxypeptidase</keyword>
<dbReference type="GO" id="GO:0006508">
    <property type="term" value="P:proteolysis"/>
    <property type="evidence" value="ECO:0007669"/>
    <property type="project" value="UniProtKB-UniRule"/>
</dbReference>
<dbReference type="PROSITE" id="PS52034">
    <property type="entry name" value="PEPTIDASE_M32"/>
    <property type="match status" value="1"/>
</dbReference>
<dbReference type="AlphaFoldDB" id="A0A133XVZ8"/>
<dbReference type="Proteomes" id="UP000070675">
    <property type="component" value="Unassembled WGS sequence"/>
</dbReference>
<proteinExistence type="inferred from homology"/>
<accession>A0A133XVZ8</accession>
<keyword evidence="1" id="KW-0378">Hydrolase</keyword>
<comment type="cofactor">
    <cofactor evidence="2">
        <name>Zn(2+)</name>
        <dbReference type="ChEBI" id="CHEBI:29105"/>
    </cofactor>
    <text evidence="2">Binds 1 zinc ion per subunit.</text>
</comment>
<comment type="caution">
    <text evidence="4">The sequence shown here is derived from an EMBL/GenBank/DDBJ whole genome shotgun (WGS) entry which is preliminary data.</text>
</comment>
<dbReference type="PANTHER" id="PTHR34217:SF1">
    <property type="entry name" value="CARBOXYPEPTIDASE 1"/>
    <property type="match status" value="1"/>
</dbReference>
<keyword evidence="1 2" id="KW-0479">Metal-binding</keyword>
<dbReference type="GO" id="GO:0004181">
    <property type="term" value="F:metallocarboxypeptidase activity"/>
    <property type="evidence" value="ECO:0007669"/>
    <property type="project" value="UniProtKB-UniRule"/>
</dbReference>
<feature type="binding site" evidence="2">
    <location>
        <position position="310"/>
    </location>
    <ligand>
        <name>Zn(2+)</name>
        <dbReference type="ChEBI" id="CHEBI:29105"/>
        <note>catalytic</note>
    </ligand>
</feature>
<evidence type="ECO:0000313" key="5">
    <source>
        <dbReference type="Proteomes" id="UP000070675"/>
    </source>
</evidence>
<feature type="binding site" evidence="2">
    <location>
        <position position="280"/>
    </location>
    <ligand>
        <name>Zn(2+)</name>
        <dbReference type="ChEBI" id="CHEBI:29105"/>
        <note>catalytic</note>
    </ligand>
</feature>
<keyword evidence="1" id="KW-0645">Protease</keyword>
<feature type="active site" description="Proton donor/acceptor" evidence="3">
    <location>
        <position position="281"/>
    </location>
</feature>
<evidence type="ECO:0000256" key="1">
    <source>
        <dbReference type="PIRNR" id="PIRNR006615"/>
    </source>
</evidence>
<keyword evidence="1" id="KW-0482">Metalloprotease</keyword>
<dbReference type="EC" id="3.4.17.19" evidence="1"/>
<dbReference type="GO" id="GO:0046872">
    <property type="term" value="F:metal ion binding"/>
    <property type="evidence" value="ECO:0007669"/>
    <property type="project" value="UniProtKB-KW"/>
</dbReference>
<comment type="function">
    <text evidence="1">Broad specificity carboxypetidase that releases amino acids sequentially from the C-terminus, including neutral, aromatic, polar and basic residues.</text>
</comment>
<gene>
    <name evidence="4" type="ORF">HMPREF3192_00492</name>
</gene>
<dbReference type="PATRIC" id="fig|1393034.3.peg.473"/>
<name>A0A133XVZ8_9ACTN</name>
<evidence type="ECO:0000313" key="4">
    <source>
        <dbReference type="EMBL" id="KXB35127.1"/>
    </source>
</evidence>
<dbReference type="PANTHER" id="PTHR34217">
    <property type="entry name" value="METAL-DEPENDENT CARBOXYPEPTIDASE"/>
    <property type="match status" value="1"/>
</dbReference>
<sequence length="516" mass="58522">MNANTIPQHTQLQEQLQDDLAELDSIEKRLFAFLYASTSIYFNGTTVDPVKAAAGRGEALTVFDEEQRKLLCSPDTGELLERLRQADKCGELDETRSAQVRILSRDRAQQADIPFDVASDFTRLRAEAGDVWHKAKISGDWASFEPLLDKIVKSMKHIASYKDASKSPYDVWLNEFEPGCDRALYDNFFEAVKKTVVPLVKSIVAHKYQPSRACVEGAFDPGLQWELGRELIKLEGVDTDALVLAKSEHPFTDSLTTQHVFVTSHVYEHDVLSNIFSILHEGGHALYEQGVDSHYNYTCLKGGTSMGMHETQSRFFENIVGHSKAFAPVLLDLLTKYFPERMSGVKLDAFYAAENRVTPSLIRMDADELTYPLHILIRYEMEQELFAGDITARDVPRVWAQKYKDYLGIDVPNHSVGALQDMHWSDGCIGYFPTYALGSAYGNQLAAKMIEEGMDFDGVIASGDLEPIREWLHSRIWRYGRSKDPLVLFEQAVGAKFDPRFYTEYLEKKFSDIYQL</sequence>
<dbReference type="PIRSF" id="PIRSF006615">
    <property type="entry name" value="Zn_crbxpep_Taq"/>
    <property type="match status" value="1"/>
</dbReference>
<dbReference type="RefSeq" id="WP_066304937.1">
    <property type="nucleotide sequence ID" value="NZ_KQ959487.1"/>
</dbReference>
<evidence type="ECO:0000256" key="3">
    <source>
        <dbReference type="PIRSR" id="PIRSR006615-2"/>
    </source>
</evidence>
<keyword evidence="5" id="KW-1185">Reference proteome</keyword>
<reference evidence="5" key="1">
    <citation type="submission" date="2016-01" db="EMBL/GenBank/DDBJ databases">
        <authorList>
            <person name="Mitreva M."/>
            <person name="Pepin K.H."/>
            <person name="Mihindukulasuriya K.A."/>
            <person name="Fulton R."/>
            <person name="Fronick C."/>
            <person name="O'Laughlin M."/>
            <person name="Miner T."/>
            <person name="Herter B."/>
            <person name="Rosa B.A."/>
            <person name="Cordes M."/>
            <person name="Tomlinson C."/>
            <person name="Wollam A."/>
            <person name="Palsikar V.B."/>
            <person name="Mardis E.R."/>
            <person name="Wilson R.K."/>
        </authorList>
    </citation>
    <scope>NUCLEOTIDE SEQUENCE [LARGE SCALE GENOMIC DNA]</scope>
    <source>
        <strain evidence="5">DNF00019</strain>
    </source>
</reference>
<keyword evidence="2" id="KW-0862">Zinc</keyword>
<dbReference type="InterPro" id="IPR001333">
    <property type="entry name" value="Peptidase_M32_Taq"/>
</dbReference>
<comment type="similarity">
    <text evidence="1">Belongs to the peptidase M32 family.</text>
</comment>
<dbReference type="Gene3D" id="1.10.1370.30">
    <property type="match status" value="1"/>
</dbReference>
<dbReference type="OrthoDB" id="9772308at2"/>
<dbReference type="SUPFAM" id="SSF55486">
    <property type="entry name" value="Metalloproteases ('zincins'), catalytic domain"/>
    <property type="match status" value="1"/>
</dbReference>
<dbReference type="Pfam" id="PF02074">
    <property type="entry name" value="Peptidase_M32"/>
    <property type="match status" value="1"/>
</dbReference>
<dbReference type="STRING" id="1393034.HMPREF3192_00492"/>
<protein>
    <recommendedName>
        <fullName evidence="1">Metal-dependent carboxypeptidase</fullName>
        <ecNumber evidence="1">3.4.17.19</ecNumber>
    </recommendedName>
</protein>
<comment type="catalytic activity">
    <reaction evidence="1">
        <text>Release of a C-terminal amino acid with broad specificity, except for -Pro.</text>
        <dbReference type="EC" id="3.4.17.19"/>
    </reaction>
</comment>
<dbReference type="CDD" id="cd06460">
    <property type="entry name" value="M32_Taq"/>
    <property type="match status" value="1"/>
</dbReference>
<organism evidence="4 5">
    <name type="scientific">Atopobium deltae</name>
    <dbReference type="NCBI Taxonomy" id="1393034"/>
    <lineage>
        <taxon>Bacteria</taxon>
        <taxon>Bacillati</taxon>
        <taxon>Actinomycetota</taxon>
        <taxon>Coriobacteriia</taxon>
        <taxon>Coriobacteriales</taxon>
        <taxon>Atopobiaceae</taxon>
        <taxon>Atopobium</taxon>
    </lineage>
</organism>
<evidence type="ECO:0000256" key="2">
    <source>
        <dbReference type="PIRSR" id="PIRSR006615-1"/>
    </source>
</evidence>
<dbReference type="PRINTS" id="PR00998">
    <property type="entry name" value="CRBOXYPTASET"/>
</dbReference>
<dbReference type="EMBL" id="LSCR01000006">
    <property type="protein sequence ID" value="KXB35127.1"/>
    <property type="molecule type" value="Genomic_DNA"/>
</dbReference>
<feature type="binding site" evidence="2">
    <location>
        <position position="284"/>
    </location>
    <ligand>
        <name>Zn(2+)</name>
        <dbReference type="ChEBI" id="CHEBI:29105"/>
        <note>catalytic</note>
    </ligand>
</feature>